<protein>
    <submittedName>
        <fullName evidence="2">Uncharacterized protein</fullName>
    </submittedName>
</protein>
<sequence>MCSSDLDDSSTSMAPPSSITVDGEVATSRHALNHEEWHQLEREGVHDDSLAFVGGVDPPPAQNPLKRPSTDLHTRKPKIARATGNDGVTLMPISLAVFKPSLPQPEAGTSLEPTRPEPYASVPYAPIREYYSSSPEPHPRQIIKQSAISDRCPTGPHLDSSIEPFSVIGHDPAHEGVPLTEAAGKGSMAPHHRPTVPVATSAGNELHDEQLFVHTLYKEDCLMLASLCLPLDGIDDRIHIHARYKNLRSKAQYIRQARLDEWRAVRDWQQAPDYEKTAFARKVLSASRRVDSEINYESAHIGRRLKGLLGESNAPGLTAADQATVDRAFWHVRDLQSIRPSMHKPTRHPGGYLGLRQVAVPNEHAALDGVSLPDALFPEGTIHPEHIRVSDATTRLLNQIRSNRVADLEVVWTPVPVSPPYRGKMLYSTSAPLDHQPEDHFI</sequence>
<comment type="caution">
    <text evidence="2">The sequence shown here is derived from an EMBL/GenBank/DDBJ whole genome shotgun (WGS) entry which is preliminary data.</text>
</comment>
<feature type="region of interest" description="Disordered" evidence="1">
    <location>
        <begin position="50"/>
        <end position="76"/>
    </location>
</feature>
<name>A0ABR2JIS5_9PEZI</name>
<accession>A0ABR2JIS5</accession>
<keyword evidence="3" id="KW-1185">Reference proteome</keyword>
<evidence type="ECO:0000313" key="2">
    <source>
        <dbReference type="EMBL" id="KAK8877711.1"/>
    </source>
</evidence>
<feature type="region of interest" description="Disordered" evidence="1">
    <location>
        <begin position="1"/>
        <end position="20"/>
    </location>
</feature>
<evidence type="ECO:0000313" key="3">
    <source>
        <dbReference type="Proteomes" id="UP001390339"/>
    </source>
</evidence>
<proteinExistence type="predicted"/>
<reference evidence="2 3" key="1">
    <citation type="journal article" date="2024" name="IMA Fungus">
        <title>Apiospora arundinis, a panoply of carbohydrate-active enzymes and secondary metabolites.</title>
        <authorList>
            <person name="Sorensen T."/>
            <person name="Petersen C."/>
            <person name="Muurmann A.T."/>
            <person name="Christiansen J.V."/>
            <person name="Brundto M.L."/>
            <person name="Overgaard C.K."/>
            <person name="Boysen A.T."/>
            <person name="Wollenberg R.D."/>
            <person name="Larsen T.O."/>
            <person name="Sorensen J.L."/>
            <person name="Nielsen K.L."/>
            <person name="Sondergaard T.E."/>
        </authorList>
    </citation>
    <scope>NUCLEOTIDE SEQUENCE [LARGE SCALE GENOMIC DNA]</scope>
    <source>
        <strain evidence="2 3">AAU 773</strain>
    </source>
</reference>
<dbReference type="EMBL" id="JAPCWZ010000002">
    <property type="protein sequence ID" value="KAK8877711.1"/>
    <property type="molecule type" value="Genomic_DNA"/>
</dbReference>
<dbReference type="Proteomes" id="UP001390339">
    <property type="component" value="Unassembled WGS sequence"/>
</dbReference>
<gene>
    <name evidence="2" type="ORF">PGQ11_002657</name>
</gene>
<organism evidence="2 3">
    <name type="scientific">Apiospora arundinis</name>
    <dbReference type="NCBI Taxonomy" id="335852"/>
    <lineage>
        <taxon>Eukaryota</taxon>
        <taxon>Fungi</taxon>
        <taxon>Dikarya</taxon>
        <taxon>Ascomycota</taxon>
        <taxon>Pezizomycotina</taxon>
        <taxon>Sordariomycetes</taxon>
        <taxon>Xylariomycetidae</taxon>
        <taxon>Amphisphaeriales</taxon>
        <taxon>Apiosporaceae</taxon>
        <taxon>Apiospora</taxon>
    </lineage>
</organism>
<evidence type="ECO:0000256" key="1">
    <source>
        <dbReference type="SAM" id="MobiDB-lite"/>
    </source>
</evidence>
<feature type="compositionally biased region" description="Polar residues" evidence="1">
    <location>
        <begin position="9"/>
        <end position="20"/>
    </location>
</feature>